<feature type="region of interest" description="Disordered" evidence="2">
    <location>
        <begin position="1"/>
        <end position="26"/>
    </location>
</feature>
<dbReference type="Proteomes" id="UP000780801">
    <property type="component" value="Unassembled WGS sequence"/>
</dbReference>
<organism evidence="4 5">
    <name type="scientific">Lunasporangiospora selenospora</name>
    <dbReference type="NCBI Taxonomy" id="979761"/>
    <lineage>
        <taxon>Eukaryota</taxon>
        <taxon>Fungi</taxon>
        <taxon>Fungi incertae sedis</taxon>
        <taxon>Mucoromycota</taxon>
        <taxon>Mortierellomycotina</taxon>
        <taxon>Mortierellomycetes</taxon>
        <taxon>Mortierellales</taxon>
        <taxon>Mortierellaceae</taxon>
        <taxon>Lunasporangiospora</taxon>
    </lineage>
</organism>
<feature type="region of interest" description="Disordered" evidence="2">
    <location>
        <begin position="166"/>
        <end position="199"/>
    </location>
</feature>
<dbReference type="InterPro" id="IPR018466">
    <property type="entry name" value="Kre9/Knh1-like_N"/>
</dbReference>
<dbReference type="EMBL" id="JAABOA010000383">
    <property type="protein sequence ID" value="KAF9584561.1"/>
    <property type="molecule type" value="Genomic_DNA"/>
</dbReference>
<keyword evidence="1" id="KW-0732">Signal</keyword>
<feature type="compositionally biased region" description="Low complexity" evidence="2">
    <location>
        <begin position="181"/>
        <end position="195"/>
    </location>
</feature>
<proteinExistence type="predicted"/>
<reference evidence="4" key="1">
    <citation type="journal article" date="2020" name="Fungal Divers.">
        <title>Resolving the Mortierellaceae phylogeny through synthesis of multi-gene phylogenetics and phylogenomics.</title>
        <authorList>
            <person name="Vandepol N."/>
            <person name="Liber J."/>
            <person name="Desiro A."/>
            <person name="Na H."/>
            <person name="Kennedy M."/>
            <person name="Barry K."/>
            <person name="Grigoriev I.V."/>
            <person name="Miller A.N."/>
            <person name="O'Donnell K."/>
            <person name="Stajich J.E."/>
            <person name="Bonito G."/>
        </authorList>
    </citation>
    <scope>NUCLEOTIDE SEQUENCE</scope>
    <source>
        <strain evidence="4">KOD1015</strain>
    </source>
</reference>
<feature type="domain" description="Yeast cell wall synthesis Kre9/Knh1-like N-terminal" evidence="3">
    <location>
        <begin position="63"/>
        <end position="157"/>
    </location>
</feature>
<evidence type="ECO:0000313" key="4">
    <source>
        <dbReference type="EMBL" id="KAF9584561.1"/>
    </source>
</evidence>
<feature type="compositionally biased region" description="Pro residues" evidence="2">
    <location>
        <begin position="1"/>
        <end position="10"/>
    </location>
</feature>
<gene>
    <name evidence="4" type="ORF">BGW38_006013</name>
</gene>
<feature type="compositionally biased region" description="Polar residues" evidence="2">
    <location>
        <begin position="11"/>
        <end position="21"/>
    </location>
</feature>
<protein>
    <recommendedName>
        <fullName evidence="3">Yeast cell wall synthesis Kre9/Knh1-like N-terminal domain-containing protein</fullName>
    </recommendedName>
</protein>
<evidence type="ECO:0000256" key="1">
    <source>
        <dbReference type="ARBA" id="ARBA00022729"/>
    </source>
</evidence>
<evidence type="ECO:0000259" key="3">
    <source>
        <dbReference type="Pfam" id="PF10342"/>
    </source>
</evidence>
<sequence length="223" mass="22819">MSAATPPRPQPSTSSAKTTLLNPPHPAGRCTKQKMFSKSMIALALVALSSMSFVQADMLQISNPTQGQTWKVGETVFLQWTGNCASMGSVAKAVDVNLMTGEPTALRFVARLATIDCSGGNSRKEFTITSDVVKSSGTFSLSVQTMPKLSYSNLFKIDASSGGSDSIPVGAPSANNTSPVTNGTTIGSGSNGSTSEQSGAVAKTTTSMAAVALAAAFVAAQLL</sequence>
<name>A0A9P6KGY7_9FUNG</name>
<evidence type="ECO:0000313" key="5">
    <source>
        <dbReference type="Proteomes" id="UP000780801"/>
    </source>
</evidence>
<dbReference type="Pfam" id="PF10342">
    <property type="entry name" value="Kre9_KNH"/>
    <property type="match status" value="1"/>
</dbReference>
<dbReference type="AlphaFoldDB" id="A0A9P6KGY7"/>
<comment type="caution">
    <text evidence="4">The sequence shown here is derived from an EMBL/GenBank/DDBJ whole genome shotgun (WGS) entry which is preliminary data.</text>
</comment>
<dbReference type="OrthoDB" id="2156011at2759"/>
<accession>A0A9P6KGY7</accession>
<keyword evidence="5" id="KW-1185">Reference proteome</keyword>
<evidence type="ECO:0000256" key="2">
    <source>
        <dbReference type="SAM" id="MobiDB-lite"/>
    </source>
</evidence>